<name>A0A6J4LBA3_9ACTN</name>
<feature type="non-terminal residue" evidence="2">
    <location>
        <position position="1"/>
    </location>
</feature>
<feature type="compositionally biased region" description="Basic and acidic residues" evidence="1">
    <location>
        <begin position="43"/>
        <end position="54"/>
    </location>
</feature>
<dbReference type="EMBL" id="CADCTT010000328">
    <property type="protein sequence ID" value="CAA9327276.1"/>
    <property type="molecule type" value="Genomic_DNA"/>
</dbReference>
<organism evidence="2">
    <name type="scientific">uncultured Friedmanniella sp</name>
    <dbReference type="NCBI Taxonomy" id="335381"/>
    <lineage>
        <taxon>Bacteria</taxon>
        <taxon>Bacillati</taxon>
        <taxon>Actinomycetota</taxon>
        <taxon>Actinomycetes</taxon>
        <taxon>Propionibacteriales</taxon>
        <taxon>Nocardioidaceae</taxon>
        <taxon>Friedmanniella</taxon>
        <taxon>environmental samples</taxon>
    </lineage>
</organism>
<feature type="region of interest" description="Disordered" evidence="1">
    <location>
        <begin position="69"/>
        <end position="143"/>
    </location>
</feature>
<evidence type="ECO:0000256" key="1">
    <source>
        <dbReference type="SAM" id="MobiDB-lite"/>
    </source>
</evidence>
<dbReference type="AlphaFoldDB" id="A0A6J4LBA3"/>
<gene>
    <name evidence="2" type="ORF">AVDCRST_MAG61-2935</name>
</gene>
<reference evidence="2" key="1">
    <citation type="submission" date="2020-02" db="EMBL/GenBank/DDBJ databases">
        <authorList>
            <person name="Meier V. D."/>
        </authorList>
    </citation>
    <scope>NUCLEOTIDE SEQUENCE</scope>
    <source>
        <strain evidence="2">AVDCRST_MAG61</strain>
    </source>
</reference>
<sequence>GYRSHRRRPLGGLPDRGSGRGRAGHLRHRQLRGHLGLPRQRVRRQDQPRGADRRRALHLLLDGRRQACRRGWQRGHLPGHQGRGDVPARARNHRDPPERQGRRAGSQPAAVRGDGPGGQDQLPGVPGPDRHHHHRRGEPGREL</sequence>
<feature type="region of interest" description="Disordered" evidence="1">
    <location>
        <begin position="1"/>
        <end position="57"/>
    </location>
</feature>
<protein>
    <submittedName>
        <fullName evidence="2">Organic hydroperoxide resistance protein</fullName>
    </submittedName>
</protein>
<evidence type="ECO:0000313" key="2">
    <source>
        <dbReference type="EMBL" id="CAA9327276.1"/>
    </source>
</evidence>
<accession>A0A6J4LBA3</accession>
<proteinExistence type="predicted"/>
<feature type="compositionally biased region" description="Basic and acidic residues" evidence="1">
    <location>
        <begin position="82"/>
        <end position="101"/>
    </location>
</feature>
<feature type="non-terminal residue" evidence="2">
    <location>
        <position position="143"/>
    </location>
</feature>
<feature type="compositionally biased region" description="Basic residues" evidence="1">
    <location>
        <begin position="22"/>
        <end position="32"/>
    </location>
</feature>